<feature type="region of interest" description="Disordered" evidence="1">
    <location>
        <begin position="31"/>
        <end position="52"/>
    </location>
</feature>
<comment type="caution">
    <text evidence="2">The sequence shown here is derived from an EMBL/GenBank/DDBJ whole genome shotgun (WGS) entry which is preliminary data.</text>
</comment>
<dbReference type="AlphaFoldDB" id="A0A060QHB7"/>
<dbReference type="Proteomes" id="UP000027583">
    <property type="component" value="Unassembled WGS sequence"/>
</dbReference>
<dbReference type="EMBL" id="CBLX010000004">
    <property type="protein sequence ID" value="CDG38626.1"/>
    <property type="molecule type" value="Genomic_DNA"/>
</dbReference>
<evidence type="ECO:0000256" key="1">
    <source>
        <dbReference type="SAM" id="MobiDB-lite"/>
    </source>
</evidence>
<organism evidence="2 3">
    <name type="scientific">Asaia bogorensis</name>
    <dbReference type="NCBI Taxonomy" id="91915"/>
    <lineage>
        <taxon>Bacteria</taxon>
        <taxon>Pseudomonadati</taxon>
        <taxon>Pseudomonadota</taxon>
        <taxon>Alphaproteobacteria</taxon>
        <taxon>Acetobacterales</taxon>
        <taxon>Acetobacteraceae</taxon>
        <taxon>Asaia</taxon>
    </lineage>
</organism>
<reference evidence="2 3" key="1">
    <citation type="journal article" date="2014" name="Genome Biol. Evol.">
        <title>Acetic acid bacteria genomes reveal functional traits for adaptation to life in insect guts.</title>
        <authorList>
            <person name="Chouaia B."/>
            <person name="Gaiarsa S."/>
            <person name="Crotti E."/>
            <person name="Comandatore F."/>
            <person name="Degli Esposti M."/>
            <person name="Ricci I."/>
            <person name="Alma A."/>
            <person name="Favia G."/>
            <person name="Bandi C."/>
            <person name="Daffonchio D."/>
        </authorList>
    </citation>
    <scope>NUCLEOTIDE SEQUENCE [LARGE SCALE GENOMIC DNA]</scope>
    <source>
        <strain evidence="2 3">SF2.1</strain>
    </source>
</reference>
<evidence type="ECO:0000313" key="3">
    <source>
        <dbReference type="Proteomes" id="UP000027583"/>
    </source>
</evidence>
<proteinExistence type="predicted"/>
<gene>
    <name evidence="2" type="ORF">ASAP_0581</name>
</gene>
<protein>
    <submittedName>
        <fullName evidence="2">Uncharacterized protein</fullName>
    </submittedName>
</protein>
<accession>A0A060QHB7</accession>
<name>A0A060QHB7_9PROT</name>
<reference evidence="2 3" key="2">
    <citation type="journal article" date="2014" name="PLoS ONE">
        <title>Evolution of mitochondria reconstructed from the energy metabolism of living bacteria.</title>
        <authorList>
            <person name="Degli Esposti M."/>
            <person name="Chouaia B."/>
            <person name="Comandatore F."/>
            <person name="Crotti E."/>
            <person name="Sassera D."/>
            <person name="Lievens P.M."/>
            <person name="Daffonchio D."/>
            <person name="Bandi C."/>
        </authorList>
    </citation>
    <scope>NUCLEOTIDE SEQUENCE [LARGE SCALE GENOMIC DNA]</scope>
    <source>
        <strain evidence="2 3">SF2.1</strain>
    </source>
</reference>
<sequence>MNPKSPNVTDCPACRAHDIHAAIIIAARDTPTSGLSALPVEPETHTSSGIMP</sequence>
<evidence type="ECO:0000313" key="2">
    <source>
        <dbReference type="EMBL" id="CDG38626.1"/>
    </source>
</evidence>